<reference evidence="6 7" key="1">
    <citation type="submission" date="2024-02" db="EMBL/GenBank/DDBJ databases">
        <title>De novo assembly and annotation of 12 fungi associated with fruit tree decline syndrome in Ontario, Canada.</title>
        <authorList>
            <person name="Sulman M."/>
            <person name="Ellouze W."/>
            <person name="Ilyukhin E."/>
        </authorList>
    </citation>
    <scope>NUCLEOTIDE SEQUENCE [LARGE SCALE GENOMIC DNA]</scope>
    <source>
        <strain evidence="6 7">M169</strain>
    </source>
</reference>
<keyword evidence="7" id="KW-1185">Reference proteome</keyword>
<dbReference type="InterPro" id="IPR036188">
    <property type="entry name" value="FAD/NAD-bd_sf"/>
</dbReference>
<dbReference type="SUPFAM" id="SSF51905">
    <property type="entry name" value="FAD/NAD(P)-binding domain"/>
    <property type="match status" value="1"/>
</dbReference>
<evidence type="ECO:0000259" key="5">
    <source>
        <dbReference type="Pfam" id="PF01494"/>
    </source>
</evidence>
<keyword evidence="2" id="KW-0285">Flavoprotein</keyword>
<comment type="similarity">
    <text evidence="1">Belongs to the paxM FAD-dependent monooxygenase family.</text>
</comment>
<feature type="domain" description="FAD-binding" evidence="5">
    <location>
        <begin position="10"/>
        <end position="361"/>
    </location>
</feature>
<evidence type="ECO:0000256" key="4">
    <source>
        <dbReference type="ARBA" id="ARBA00023002"/>
    </source>
</evidence>
<accession>A0ABR1NWN9</accession>
<evidence type="ECO:0000256" key="1">
    <source>
        <dbReference type="ARBA" id="ARBA00007992"/>
    </source>
</evidence>
<dbReference type="Pfam" id="PF01494">
    <property type="entry name" value="FAD_binding_3"/>
    <property type="match status" value="1"/>
</dbReference>
<keyword evidence="4" id="KW-0560">Oxidoreductase</keyword>
<gene>
    <name evidence="6" type="ORF">SLS63_010632</name>
</gene>
<evidence type="ECO:0000256" key="2">
    <source>
        <dbReference type="ARBA" id="ARBA00022630"/>
    </source>
</evidence>
<protein>
    <recommendedName>
        <fullName evidence="5">FAD-binding domain-containing protein</fullName>
    </recommendedName>
</protein>
<evidence type="ECO:0000256" key="3">
    <source>
        <dbReference type="ARBA" id="ARBA00022827"/>
    </source>
</evidence>
<dbReference type="Gene3D" id="3.50.50.60">
    <property type="entry name" value="FAD/NAD(P)-binding domain"/>
    <property type="match status" value="1"/>
</dbReference>
<evidence type="ECO:0000313" key="6">
    <source>
        <dbReference type="EMBL" id="KAK7717981.1"/>
    </source>
</evidence>
<dbReference type="Proteomes" id="UP001430848">
    <property type="component" value="Unassembled WGS sequence"/>
</dbReference>
<organism evidence="6 7">
    <name type="scientific">Diaporthe eres</name>
    <name type="common">Phomopsis oblonga</name>
    <dbReference type="NCBI Taxonomy" id="83184"/>
    <lineage>
        <taxon>Eukaryota</taxon>
        <taxon>Fungi</taxon>
        <taxon>Dikarya</taxon>
        <taxon>Ascomycota</taxon>
        <taxon>Pezizomycotina</taxon>
        <taxon>Sordariomycetes</taxon>
        <taxon>Sordariomycetidae</taxon>
        <taxon>Diaporthales</taxon>
        <taxon>Diaporthaceae</taxon>
        <taxon>Diaporthe</taxon>
        <taxon>Diaporthe eres species complex</taxon>
    </lineage>
</organism>
<keyword evidence="3" id="KW-0274">FAD</keyword>
<sequence>MGSVAAPPEIAIIGAGIVGLAVAHGLISRSLGNVTVYEQSSALQENGAGVAFTKNAVECMHLLSPRATEALRAVATHSGDKDDPNEWLQWLDGHGGGRDKEVEEVMMRLWVGKNGFEGCHRQHFLMGLLERLPVDTVKFNTRVVQVVEGGEGEKIKLQFGDGSDVRVDAVLGCDGIKSRIRRLLLEDDYPECCAPQYTHKVAYRTLIPMDAAISALGEQTARNQNMHIGPHRHVLHFPVADQTLLNVVAFDTDPNPWVEEKTKTAGTQLVSSATRDEIVKAFDAWSKPVRNLLALFPDTTTKWGIFDTSEYPCPFYAKGPVCIVGDAAHASSPHHGAGAGVGIEDSLCLVTAIEAAFGEYRDSGDVSAGEALRAAFSAYDEVRRERSQWLVKSSREVSEIYEMTYPDTGRDMEKCLKEIECRSHKIWYFDYELMLKETRNGVKARLGAGAPGV</sequence>
<dbReference type="PANTHER" id="PTHR46720">
    <property type="entry name" value="HYDROXYLASE, PUTATIVE (AFU_ORTHOLOGUE AFUA_3G01460)-RELATED"/>
    <property type="match status" value="1"/>
</dbReference>
<dbReference type="PRINTS" id="PR00420">
    <property type="entry name" value="RNGMNOXGNASE"/>
</dbReference>
<dbReference type="EMBL" id="JAKNSF020000090">
    <property type="protein sequence ID" value="KAK7717981.1"/>
    <property type="molecule type" value="Genomic_DNA"/>
</dbReference>
<comment type="caution">
    <text evidence="6">The sequence shown here is derived from an EMBL/GenBank/DDBJ whole genome shotgun (WGS) entry which is preliminary data.</text>
</comment>
<evidence type="ECO:0000313" key="7">
    <source>
        <dbReference type="Proteomes" id="UP001430848"/>
    </source>
</evidence>
<dbReference type="InterPro" id="IPR051104">
    <property type="entry name" value="FAD_monoxygenase"/>
</dbReference>
<name>A0ABR1NWN9_DIAER</name>
<dbReference type="InterPro" id="IPR002938">
    <property type="entry name" value="FAD-bd"/>
</dbReference>
<proteinExistence type="inferred from homology"/>
<dbReference type="SUPFAM" id="SSF54373">
    <property type="entry name" value="FAD-linked reductases, C-terminal domain"/>
    <property type="match status" value="1"/>
</dbReference>
<dbReference type="PANTHER" id="PTHR46720:SF3">
    <property type="entry name" value="FAD-BINDING DOMAIN-CONTAINING PROTEIN-RELATED"/>
    <property type="match status" value="1"/>
</dbReference>